<organism evidence="1 2">
    <name type="scientific">Achromobacter phage Motura</name>
    <dbReference type="NCBI Taxonomy" id="2591403"/>
    <lineage>
        <taxon>Viruses</taxon>
        <taxon>Duplodnaviria</taxon>
        <taxon>Heunggongvirae</taxon>
        <taxon>Uroviricota</taxon>
        <taxon>Caudoviricetes</taxon>
        <taxon>Moturavirus</taxon>
        <taxon>Moturavirus motura</taxon>
    </lineage>
</organism>
<proteinExistence type="predicted"/>
<evidence type="ECO:0000313" key="1">
    <source>
        <dbReference type="EMBL" id="QDH83587.1"/>
    </source>
</evidence>
<dbReference type="EMBL" id="MN094788">
    <property type="protein sequence ID" value="QDH83587.1"/>
    <property type="molecule type" value="Genomic_DNA"/>
</dbReference>
<dbReference type="Proteomes" id="UP000320799">
    <property type="component" value="Segment"/>
</dbReference>
<accession>A0A514CSX1</accession>
<evidence type="ECO:0000313" key="2">
    <source>
        <dbReference type="Proteomes" id="UP000320799"/>
    </source>
</evidence>
<protein>
    <submittedName>
        <fullName evidence="1">Uncharacterized protein</fullName>
    </submittedName>
</protein>
<keyword evidence="2" id="KW-1185">Reference proteome</keyword>
<name>A0A514CSX1_9CAUD</name>
<dbReference type="RefSeq" id="YP_009903786.1">
    <property type="nucleotide sequence ID" value="NC_049849.1"/>
</dbReference>
<dbReference type="GeneID" id="56136062"/>
<reference evidence="1 2" key="1">
    <citation type="submission" date="2019-06" db="EMBL/GenBank/DDBJ databases">
        <authorList>
            <person name="Kincaid V.D."/>
            <person name="Fuller A."/>
            <person name="Hodges K."/>
            <person name="Bansal M."/>
            <person name="Essig J."/>
            <person name="Johnson A."/>
        </authorList>
    </citation>
    <scope>NUCLEOTIDE SEQUENCE [LARGE SCALE GENOMIC DNA]</scope>
</reference>
<sequence>MRTSYVKGLRERLHVSAAKHGRIADHTVRASYLDAAQWIDMPGMSCVRSGSSVLWRRPGLSIKVMPESKSIYVDRGTGIKIKSEIVKYEGINGLQQTLLQLAQPQH</sequence>
<dbReference type="KEGG" id="vg:56136062"/>